<reference evidence="2 3" key="1">
    <citation type="journal article" date="2013" name="Curr. Biol.">
        <title>The Genome of the Foraminiferan Reticulomyxa filosa.</title>
        <authorList>
            <person name="Glockner G."/>
            <person name="Hulsmann N."/>
            <person name="Schleicher M."/>
            <person name="Noegel A.A."/>
            <person name="Eichinger L."/>
            <person name="Gallinger C."/>
            <person name="Pawlowski J."/>
            <person name="Sierra R."/>
            <person name="Euteneuer U."/>
            <person name="Pillet L."/>
            <person name="Moustafa A."/>
            <person name="Platzer M."/>
            <person name="Groth M."/>
            <person name="Szafranski K."/>
            <person name="Schliwa M."/>
        </authorList>
    </citation>
    <scope>NUCLEOTIDE SEQUENCE [LARGE SCALE GENOMIC DNA]</scope>
</reference>
<sequence length="294" mass="33851">MTSDLQVTAEENSSDCPKSVAPSLPRDLHLELASPTQVVISNIRNKVFHQTNNNLKNRLGYPRPLYYSVEVDSNKFERCITQSKSQDKDFCVSVGKLLPLKQYKVTVRASNDELQGQSTYVVSIYTNEKPSRIQNLSVKEGVITFDPPTYKGYGDLVFDLMMFDQSATDDQDNVLATQRDSNESKSIRFDLNALIESNPLIVIDKEKTTFRIRMSSKQQTEDRKEEKDAGRDDVQRQEMKERDPEDYVYSPVFHYHEEVIPMMAQYSDVNNAKENPMQKQKQKQKPETNTDEVI</sequence>
<evidence type="ECO:0000313" key="2">
    <source>
        <dbReference type="EMBL" id="ETO24104.1"/>
    </source>
</evidence>
<dbReference type="InterPro" id="IPR036116">
    <property type="entry name" value="FN3_sf"/>
</dbReference>
<feature type="non-terminal residue" evidence="2">
    <location>
        <position position="294"/>
    </location>
</feature>
<accession>X6NEC7</accession>
<feature type="region of interest" description="Disordered" evidence="1">
    <location>
        <begin position="1"/>
        <end position="22"/>
    </location>
</feature>
<dbReference type="Proteomes" id="UP000023152">
    <property type="component" value="Unassembled WGS sequence"/>
</dbReference>
<organism evidence="2 3">
    <name type="scientific">Reticulomyxa filosa</name>
    <dbReference type="NCBI Taxonomy" id="46433"/>
    <lineage>
        <taxon>Eukaryota</taxon>
        <taxon>Sar</taxon>
        <taxon>Rhizaria</taxon>
        <taxon>Retaria</taxon>
        <taxon>Foraminifera</taxon>
        <taxon>Monothalamids</taxon>
        <taxon>Reticulomyxidae</taxon>
        <taxon>Reticulomyxa</taxon>
    </lineage>
</organism>
<feature type="region of interest" description="Disordered" evidence="1">
    <location>
        <begin position="266"/>
        <end position="294"/>
    </location>
</feature>
<name>X6NEC7_RETFI</name>
<feature type="region of interest" description="Disordered" evidence="1">
    <location>
        <begin position="213"/>
        <end position="249"/>
    </location>
</feature>
<evidence type="ECO:0000313" key="3">
    <source>
        <dbReference type="Proteomes" id="UP000023152"/>
    </source>
</evidence>
<dbReference type="AlphaFoldDB" id="X6NEC7"/>
<evidence type="ECO:0000256" key="1">
    <source>
        <dbReference type="SAM" id="MobiDB-lite"/>
    </source>
</evidence>
<feature type="compositionally biased region" description="Polar residues" evidence="1">
    <location>
        <begin position="1"/>
        <end position="16"/>
    </location>
</feature>
<evidence type="ECO:0008006" key="4">
    <source>
        <dbReference type="Google" id="ProtNLM"/>
    </source>
</evidence>
<proteinExistence type="predicted"/>
<dbReference type="EMBL" id="ASPP01009443">
    <property type="protein sequence ID" value="ETO24104.1"/>
    <property type="molecule type" value="Genomic_DNA"/>
</dbReference>
<dbReference type="CDD" id="cd00063">
    <property type="entry name" value="FN3"/>
    <property type="match status" value="1"/>
</dbReference>
<keyword evidence="3" id="KW-1185">Reference proteome</keyword>
<feature type="compositionally biased region" description="Basic and acidic residues" evidence="1">
    <location>
        <begin position="219"/>
        <end position="245"/>
    </location>
</feature>
<dbReference type="InterPro" id="IPR013783">
    <property type="entry name" value="Ig-like_fold"/>
</dbReference>
<protein>
    <recommendedName>
        <fullName evidence="4">Fibronectin type-III domain-containing protein</fullName>
    </recommendedName>
</protein>
<dbReference type="Gene3D" id="2.60.40.10">
    <property type="entry name" value="Immunoglobulins"/>
    <property type="match status" value="1"/>
</dbReference>
<comment type="caution">
    <text evidence="2">The sequence shown here is derived from an EMBL/GenBank/DDBJ whole genome shotgun (WGS) entry which is preliminary data.</text>
</comment>
<dbReference type="SUPFAM" id="SSF49265">
    <property type="entry name" value="Fibronectin type III"/>
    <property type="match status" value="1"/>
</dbReference>
<gene>
    <name evidence="2" type="ORF">RFI_13054</name>
</gene>
<dbReference type="InterPro" id="IPR003961">
    <property type="entry name" value="FN3_dom"/>
</dbReference>